<dbReference type="STRING" id="29655.A0A0K9NMZ0"/>
<dbReference type="GO" id="GO:0008725">
    <property type="term" value="F:DNA-3-methyladenine glycosylase activity"/>
    <property type="evidence" value="ECO:0007669"/>
    <property type="project" value="InterPro"/>
</dbReference>
<dbReference type="Proteomes" id="UP000036987">
    <property type="component" value="Unassembled WGS sequence"/>
</dbReference>
<feature type="binding site" evidence="1">
    <location>
        <position position="273"/>
    </location>
    <ligand>
        <name>Zn(2+)</name>
        <dbReference type="ChEBI" id="CHEBI:29105"/>
    </ligand>
</feature>
<dbReference type="InterPro" id="IPR011257">
    <property type="entry name" value="DNA_glycosylase"/>
</dbReference>
<accession>A0A0K9NMZ0</accession>
<dbReference type="SUPFAM" id="SSF48150">
    <property type="entry name" value="DNA-glycosylase"/>
    <property type="match status" value="1"/>
</dbReference>
<dbReference type="PANTHER" id="PTHR31116:SF4">
    <property type="entry name" value="DNA GLYCOSYLASE SUPERFAMILY PROTEIN"/>
    <property type="match status" value="1"/>
</dbReference>
<evidence type="ECO:0000256" key="1">
    <source>
        <dbReference type="PIRSR" id="PIRSR605019-1"/>
    </source>
</evidence>
<dbReference type="OMA" id="GMAWITI"/>
<evidence type="ECO:0008006" key="5">
    <source>
        <dbReference type="Google" id="ProtNLM"/>
    </source>
</evidence>
<dbReference type="PANTHER" id="PTHR31116">
    <property type="entry name" value="OS04G0501200 PROTEIN"/>
    <property type="match status" value="1"/>
</dbReference>
<sequence length="285" mass="32449">MGINDDRNFTVADILIRQLKKPSVTFNIPRAPISSSPKINKEPSTGGDALLHLKSPRKSLPKKRVQTTMKTAHSGRKDNGKVETKVKVPDVATVGDKKIKRCSFITSNSDPLYVKYHDEEWGVPVHDDNRLFELLTLITAQIGSDWTTILKKRERFRFAFSGFNLEQISTFNEKQIGAASRYLDLDSSRVRHIVKNSSIVLEIKNTFGSFDRYLWMFVNFKPISPMYNSCRKIPGKTSKSLCISNDMRRRGFQFVGPTVIHLFMQAAGLTNNHIVSCAQHSRRFK</sequence>
<feature type="region of interest" description="Disordered" evidence="2">
    <location>
        <begin position="60"/>
        <end position="81"/>
    </location>
</feature>
<organism evidence="3 4">
    <name type="scientific">Zostera marina</name>
    <name type="common">Eelgrass</name>
    <dbReference type="NCBI Taxonomy" id="29655"/>
    <lineage>
        <taxon>Eukaryota</taxon>
        <taxon>Viridiplantae</taxon>
        <taxon>Streptophyta</taxon>
        <taxon>Embryophyta</taxon>
        <taxon>Tracheophyta</taxon>
        <taxon>Spermatophyta</taxon>
        <taxon>Magnoliopsida</taxon>
        <taxon>Liliopsida</taxon>
        <taxon>Zosteraceae</taxon>
        <taxon>Zostera</taxon>
    </lineage>
</organism>
<protein>
    <recommendedName>
        <fullName evidence="5">DNA-3-methyladenine glycosylase I</fullName>
    </recommendedName>
</protein>
<dbReference type="EMBL" id="LFYR01001978">
    <property type="protein sequence ID" value="KMZ58129.1"/>
    <property type="molecule type" value="Genomic_DNA"/>
</dbReference>
<evidence type="ECO:0000313" key="4">
    <source>
        <dbReference type="Proteomes" id="UP000036987"/>
    </source>
</evidence>
<dbReference type="Pfam" id="PF03352">
    <property type="entry name" value="Adenine_glyco"/>
    <property type="match status" value="1"/>
</dbReference>
<proteinExistence type="predicted"/>
<dbReference type="GO" id="GO:0046872">
    <property type="term" value="F:metal ion binding"/>
    <property type="evidence" value="ECO:0007669"/>
    <property type="project" value="UniProtKB-KW"/>
</dbReference>
<dbReference type="OrthoDB" id="3941538at2759"/>
<feature type="binding site" evidence="1">
    <location>
        <position position="102"/>
    </location>
    <ligand>
        <name>Zn(2+)</name>
        <dbReference type="ChEBI" id="CHEBI:29105"/>
    </ligand>
</feature>
<dbReference type="InterPro" id="IPR005019">
    <property type="entry name" value="Adenine_glyco"/>
</dbReference>
<feature type="binding site" evidence="1">
    <location>
        <position position="117"/>
    </location>
    <ligand>
        <name>Zn(2+)</name>
        <dbReference type="ChEBI" id="CHEBI:29105"/>
    </ligand>
</feature>
<evidence type="ECO:0000313" key="3">
    <source>
        <dbReference type="EMBL" id="KMZ58129.1"/>
    </source>
</evidence>
<feature type="binding site" evidence="1">
    <location>
        <position position="277"/>
    </location>
    <ligand>
        <name>Zn(2+)</name>
        <dbReference type="ChEBI" id="CHEBI:29105"/>
    </ligand>
</feature>
<comment type="caution">
    <text evidence="3">The sequence shown here is derived from an EMBL/GenBank/DDBJ whole genome shotgun (WGS) entry which is preliminary data.</text>
</comment>
<dbReference type="AlphaFoldDB" id="A0A0K9NMZ0"/>
<gene>
    <name evidence="3" type="ORF">ZOSMA_7G01600</name>
</gene>
<dbReference type="Gene3D" id="1.10.340.30">
    <property type="entry name" value="Hypothetical protein, domain 2"/>
    <property type="match status" value="1"/>
</dbReference>
<name>A0A0K9NMZ0_ZOSMR</name>
<keyword evidence="1" id="KW-0862">Zinc</keyword>
<evidence type="ECO:0000256" key="2">
    <source>
        <dbReference type="SAM" id="MobiDB-lite"/>
    </source>
</evidence>
<dbReference type="GO" id="GO:0006284">
    <property type="term" value="P:base-excision repair"/>
    <property type="evidence" value="ECO:0007669"/>
    <property type="project" value="InterPro"/>
</dbReference>
<reference evidence="4" key="1">
    <citation type="journal article" date="2016" name="Nature">
        <title>The genome of the seagrass Zostera marina reveals angiosperm adaptation to the sea.</title>
        <authorList>
            <person name="Olsen J.L."/>
            <person name="Rouze P."/>
            <person name="Verhelst B."/>
            <person name="Lin Y.-C."/>
            <person name="Bayer T."/>
            <person name="Collen J."/>
            <person name="Dattolo E."/>
            <person name="De Paoli E."/>
            <person name="Dittami S."/>
            <person name="Maumus F."/>
            <person name="Michel G."/>
            <person name="Kersting A."/>
            <person name="Lauritano C."/>
            <person name="Lohaus R."/>
            <person name="Toepel M."/>
            <person name="Tonon T."/>
            <person name="Vanneste K."/>
            <person name="Amirebrahimi M."/>
            <person name="Brakel J."/>
            <person name="Bostroem C."/>
            <person name="Chovatia M."/>
            <person name="Grimwood J."/>
            <person name="Jenkins J.W."/>
            <person name="Jueterbock A."/>
            <person name="Mraz A."/>
            <person name="Stam W.T."/>
            <person name="Tice H."/>
            <person name="Bornberg-Bauer E."/>
            <person name="Green P.J."/>
            <person name="Pearson G.A."/>
            <person name="Procaccini G."/>
            <person name="Duarte C.M."/>
            <person name="Schmutz J."/>
            <person name="Reusch T.B.H."/>
            <person name="Van de Peer Y."/>
        </authorList>
    </citation>
    <scope>NUCLEOTIDE SEQUENCE [LARGE SCALE GENOMIC DNA]</scope>
    <source>
        <strain evidence="4">cv. Finnish</strain>
    </source>
</reference>
<keyword evidence="4" id="KW-1185">Reference proteome</keyword>
<keyword evidence="1" id="KW-0479">Metal-binding</keyword>